<dbReference type="Pfam" id="PF13732">
    <property type="entry name" value="DrrA1-3_C"/>
    <property type="match status" value="1"/>
</dbReference>
<dbReference type="Gene3D" id="3.40.50.300">
    <property type="entry name" value="P-loop containing nucleotide triphosphate hydrolases"/>
    <property type="match status" value="1"/>
</dbReference>
<dbReference type="InterPro" id="IPR027417">
    <property type="entry name" value="P-loop_NTPase"/>
</dbReference>
<protein>
    <submittedName>
        <fullName evidence="5">Putative ABC transporter ATP-binding protein YbhF</fullName>
    </submittedName>
</protein>
<dbReference type="InterPro" id="IPR003439">
    <property type="entry name" value="ABC_transporter-like_ATP-bd"/>
</dbReference>
<dbReference type="Pfam" id="PF00005">
    <property type="entry name" value="ABC_tran"/>
    <property type="match status" value="1"/>
</dbReference>
<dbReference type="RefSeq" id="WP_134214779.1">
    <property type="nucleotide sequence ID" value="NZ_QFFZ01000042.1"/>
</dbReference>
<dbReference type="Proteomes" id="UP000297597">
    <property type="component" value="Unassembled WGS sequence"/>
</dbReference>
<keyword evidence="1" id="KW-0813">Transport</keyword>
<sequence>MIEMEALTKVFGGITAVSEVSLRVEQGDIFGLVGPDGAGKTTLLRMVCGLINPTSGRVTLFGGRQKKDAGNFGYMPQRFSLCGDLTVMENINFFGSLYKLDRKTVRERADEILELTKLSQFKSRFAEDLSGGMKQKLALTCALVIRPGMLILDEPTFGVDPEFRKEFWKILYMLNRDGMTIFVSTPYMDEADLCKKVALLDRGKIVAVGTPDQLKKQIKNKIIEIKADVKDLDFLGELPEVDDASFYGDRYHVSVPVVEPAKISISRLLSEKGIAISFMEEITPSMEDVFVSLTEKEVV</sequence>
<evidence type="ECO:0000313" key="6">
    <source>
        <dbReference type="Proteomes" id="UP000297597"/>
    </source>
</evidence>
<reference evidence="5 6" key="1">
    <citation type="journal article" date="2018" name="Environ. Microbiol.">
        <title>Novel energy conservation strategies and behaviour of Pelotomaculum schinkii driving syntrophic propionate catabolism.</title>
        <authorList>
            <person name="Hidalgo-Ahumada C.A.P."/>
            <person name="Nobu M.K."/>
            <person name="Narihiro T."/>
            <person name="Tamaki H."/>
            <person name="Liu W.T."/>
            <person name="Kamagata Y."/>
            <person name="Stams A.J.M."/>
            <person name="Imachi H."/>
            <person name="Sousa D.Z."/>
        </authorList>
    </citation>
    <scope>NUCLEOTIDE SEQUENCE [LARGE SCALE GENOMIC DNA]</scope>
    <source>
        <strain evidence="5 6">MGP</strain>
    </source>
</reference>
<dbReference type="PROSITE" id="PS50893">
    <property type="entry name" value="ABC_TRANSPORTER_2"/>
    <property type="match status" value="1"/>
</dbReference>
<keyword evidence="3 5" id="KW-0067">ATP-binding</keyword>
<accession>A0A4Y7RL97</accession>
<proteinExistence type="predicted"/>
<dbReference type="EMBL" id="QFFZ01000042">
    <property type="protein sequence ID" value="TEB09633.1"/>
    <property type="molecule type" value="Genomic_DNA"/>
</dbReference>
<dbReference type="PANTHER" id="PTHR43038:SF3">
    <property type="entry name" value="ABC TRANSPORTER G FAMILY MEMBER 20 ISOFORM X1"/>
    <property type="match status" value="1"/>
</dbReference>
<dbReference type="GO" id="GO:0005524">
    <property type="term" value="F:ATP binding"/>
    <property type="evidence" value="ECO:0007669"/>
    <property type="project" value="UniProtKB-KW"/>
</dbReference>
<dbReference type="AlphaFoldDB" id="A0A4Y7RL97"/>
<dbReference type="PANTHER" id="PTHR43038">
    <property type="entry name" value="ATP-BINDING CASSETTE, SUB-FAMILY H, MEMBER 1"/>
    <property type="match status" value="1"/>
</dbReference>
<dbReference type="InterPro" id="IPR025302">
    <property type="entry name" value="DrrA1/2-like_C"/>
</dbReference>
<keyword evidence="2" id="KW-0547">Nucleotide-binding</keyword>
<dbReference type="GO" id="GO:0016887">
    <property type="term" value="F:ATP hydrolysis activity"/>
    <property type="evidence" value="ECO:0007669"/>
    <property type="project" value="InterPro"/>
</dbReference>
<evidence type="ECO:0000256" key="1">
    <source>
        <dbReference type="ARBA" id="ARBA00022448"/>
    </source>
</evidence>
<evidence type="ECO:0000313" key="5">
    <source>
        <dbReference type="EMBL" id="TEB09633.1"/>
    </source>
</evidence>
<name>A0A4Y7RL97_9FIRM</name>
<evidence type="ECO:0000256" key="3">
    <source>
        <dbReference type="ARBA" id="ARBA00022840"/>
    </source>
</evidence>
<dbReference type="SUPFAM" id="SSF52540">
    <property type="entry name" value="P-loop containing nucleoside triphosphate hydrolases"/>
    <property type="match status" value="1"/>
</dbReference>
<dbReference type="SMART" id="SM00382">
    <property type="entry name" value="AAA"/>
    <property type="match status" value="1"/>
</dbReference>
<dbReference type="OrthoDB" id="9804819at2"/>
<organism evidence="5 6">
    <name type="scientific">Pelotomaculum propionicicum</name>
    <dbReference type="NCBI Taxonomy" id="258475"/>
    <lineage>
        <taxon>Bacteria</taxon>
        <taxon>Bacillati</taxon>
        <taxon>Bacillota</taxon>
        <taxon>Clostridia</taxon>
        <taxon>Eubacteriales</taxon>
        <taxon>Desulfotomaculaceae</taxon>
        <taxon>Pelotomaculum</taxon>
    </lineage>
</organism>
<evidence type="ECO:0000256" key="2">
    <source>
        <dbReference type="ARBA" id="ARBA00022741"/>
    </source>
</evidence>
<feature type="domain" description="ABC transporter" evidence="4">
    <location>
        <begin position="2"/>
        <end position="227"/>
    </location>
</feature>
<keyword evidence="6" id="KW-1185">Reference proteome</keyword>
<comment type="caution">
    <text evidence="5">The sequence shown here is derived from an EMBL/GenBank/DDBJ whole genome shotgun (WGS) entry which is preliminary data.</text>
</comment>
<dbReference type="InterPro" id="IPR003593">
    <property type="entry name" value="AAA+_ATPase"/>
</dbReference>
<evidence type="ECO:0000259" key="4">
    <source>
        <dbReference type="PROSITE" id="PS50893"/>
    </source>
</evidence>
<gene>
    <name evidence="5" type="primary">ybhF_4</name>
    <name evidence="5" type="ORF">Pmgp_03002</name>
</gene>